<feature type="compositionally biased region" description="Basic and acidic residues" evidence="10">
    <location>
        <begin position="14"/>
        <end position="26"/>
    </location>
</feature>
<dbReference type="Pfam" id="PF00512">
    <property type="entry name" value="HisKA"/>
    <property type="match status" value="1"/>
</dbReference>
<feature type="transmembrane region" description="Helical" evidence="11">
    <location>
        <begin position="47"/>
        <end position="72"/>
    </location>
</feature>
<keyword evidence="9" id="KW-0902">Two-component regulatory system</keyword>
<evidence type="ECO:0000256" key="10">
    <source>
        <dbReference type="SAM" id="MobiDB-lite"/>
    </source>
</evidence>
<evidence type="ECO:0000256" key="6">
    <source>
        <dbReference type="ARBA" id="ARBA00022692"/>
    </source>
</evidence>
<dbReference type="Pfam" id="PF02518">
    <property type="entry name" value="HATPase_c"/>
    <property type="match status" value="1"/>
</dbReference>
<dbReference type="Gene3D" id="6.10.340.10">
    <property type="match status" value="1"/>
</dbReference>
<feature type="domain" description="HAMP" evidence="13">
    <location>
        <begin position="221"/>
        <end position="273"/>
    </location>
</feature>
<dbReference type="EMBL" id="JAGSXH010000003">
    <property type="protein sequence ID" value="MBS2961760.1"/>
    <property type="molecule type" value="Genomic_DNA"/>
</dbReference>
<dbReference type="PROSITE" id="PS50885">
    <property type="entry name" value="HAMP"/>
    <property type="match status" value="1"/>
</dbReference>
<dbReference type="Gene3D" id="1.10.287.130">
    <property type="match status" value="1"/>
</dbReference>
<dbReference type="PRINTS" id="PR00344">
    <property type="entry name" value="BCTRLSENSOR"/>
</dbReference>
<comment type="subcellular location">
    <subcellularLocation>
        <location evidence="2">Cell membrane</location>
    </subcellularLocation>
</comment>
<evidence type="ECO:0000313" key="14">
    <source>
        <dbReference type="EMBL" id="MBS2961760.1"/>
    </source>
</evidence>
<keyword evidence="8 11" id="KW-1133">Transmembrane helix</keyword>
<proteinExistence type="predicted"/>
<dbReference type="Pfam" id="PF00672">
    <property type="entry name" value="HAMP"/>
    <property type="match status" value="1"/>
</dbReference>
<dbReference type="SUPFAM" id="SSF55874">
    <property type="entry name" value="ATPase domain of HSP90 chaperone/DNA topoisomerase II/histidine kinase"/>
    <property type="match status" value="1"/>
</dbReference>
<dbReference type="InterPro" id="IPR003594">
    <property type="entry name" value="HATPase_dom"/>
</dbReference>
<organism evidence="14 15">
    <name type="scientific">Actinocrinis puniceicyclus</name>
    <dbReference type="NCBI Taxonomy" id="977794"/>
    <lineage>
        <taxon>Bacteria</taxon>
        <taxon>Bacillati</taxon>
        <taxon>Actinomycetota</taxon>
        <taxon>Actinomycetes</taxon>
        <taxon>Catenulisporales</taxon>
        <taxon>Actinospicaceae</taxon>
        <taxon>Actinocrinis</taxon>
    </lineage>
</organism>
<evidence type="ECO:0000256" key="2">
    <source>
        <dbReference type="ARBA" id="ARBA00004236"/>
    </source>
</evidence>
<evidence type="ECO:0000313" key="15">
    <source>
        <dbReference type="Proteomes" id="UP000677913"/>
    </source>
</evidence>
<dbReference type="Gene3D" id="3.30.565.10">
    <property type="entry name" value="Histidine kinase-like ATPase, C-terminal domain"/>
    <property type="match status" value="1"/>
</dbReference>
<evidence type="ECO:0000256" key="3">
    <source>
        <dbReference type="ARBA" id="ARBA00012438"/>
    </source>
</evidence>
<dbReference type="InterPro" id="IPR036890">
    <property type="entry name" value="HATPase_C_sf"/>
</dbReference>
<dbReference type="InterPro" id="IPR003661">
    <property type="entry name" value="HisK_dim/P_dom"/>
</dbReference>
<dbReference type="GO" id="GO:0000155">
    <property type="term" value="F:phosphorelay sensor kinase activity"/>
    <property type="evidence" value="ECO:0007669"/>
    <property type="project" value="InterPro"/>
</dbReference>
<keyword evidence="15" id="KW-1185">Reference proteome</keyword>
<evidence type="ECO:0000256" key="7">
    <source>
        <dbReference type="ARBA" id="ARBA00022777"/>
    </source>
</evidence>
<evidence type="ECO:0000256" key="8">
    <source>
        <dbReference type="ARBA" id="ARBA00022989"/>
    </source>
</evidence>
<gene>
    <name evidence="14" type="ORF">KGA66_01780</name>
</gene>
<dbReference type="Proteomes" id="UP000677913">
    <property type="component" value="Unassembled WGS sequence"/>
</dbReference>
<dbReference type="SUPFAM" id="SSF158472">
    <property type="entry name" value="HAMP domain-like"/>
    <property type="match status" value="1"/>
</dbReference>
<dbReference type="InterPro" id="IPR036097">
    <property type="entry name" value="HisK_dim/P_sf"/>
</dbReference>
<dbReference type="GO" id="GO:0005886">
    <property type="term" value="C:plasma membrane"/>
    <property type="evidence" value="ECO:0007669"/>
    <property type="project" value="UniProtKB-SubCell"/>
</dbReference>
<evidence type="ECO:0000259" key="13">
    <source>
        <dbReference type="PROSITE" id="PS50885"/>
    </source>
</evidence>
<comment type="catalytic activity">
    <reaction evidence="1">
        <text>ATP + protein L-histidine = ADP + protein N-phospho-L-histidine.</text>
        <dbReference type="EC" id="2.7.13.3"/>
    </reaction>
</comment>
<dbReference type="CDD" id="cd00082">
    <property type="entry name" value="HisKA"/>
    <property type="match status" value="1"/>
</dbReference>
<evidence type="ECO:0000259" key="12">
    <source>
        <dbReference type="PROSITE" id="PS50109"/>
    </source>
</evidence>
<comment type="caution">
    <text evidence="14">The sequence shown here is derived from an EMBL/GenBank/DDBJ whole genome shotgun (WGS) entry which is preliminary data.</text>
</comment>
<accession>A0A8J7WIX4</accession>
<dbReference type="RefSeq" id="WP_211463732.1">
    <property type="nucleotide sequence ID" value="NZ_JAGSXH010000003.1"/>
</dbReference>
<dbReference type="SMART" id="SM00387">
    <property type="entry name" value="HATPase_c"/>
    <property type="match status" value="1"/>
</dbReference>
<feature type="domain" description="Histidine kinase" evidence="12">
    <location>
        <begin position="288"/>
        <end position="496"/>
    </location>
</feature>
<keyword evidence="6 11" id="KW-0812">Transmembrane</keyword>
<evidence type="ECO:0000256" key="5">
    <source>
        <dbReference type="ARBA" id="ARBA00022679"/>
    </source>
</evidence>
<evidence type="ECO:0000256" key="1">
    <source>
        <dbReference type="ARBA" id="ARBA00000085"/>
    </source>
</evidence>
<keyword evidence="7 14" id="KW-0418">Kinase</keyword>
<feature type="region of interest" description="Disordered" evidence="10">
    <location>
        <begin position="1"/>
        <end position="30"/>
    </location>
</feature>
<dbReference type="CDD" id="cd00075">
    <property type="entry name" value="HATPase"/>
    <property type="match status" value="1"/>
</dbReference>
<dbReference type="PANTHER" id="PTHR43547:SF2">
    <property type="entry name" value="HYBRID SIGNAL TRANSDUCTION HISTIDINE KINASE C"/>
    <property type="match status" value="1"/>
</dbReference>
<sequence>MSRKSDLSRSMVGLRHEGDPTGERVREAHRRHAGVRRRRLRLTGMRARLFAGFLAVAVITAGIITGASYFLIRDALVSRAGSNAKAQLLTDVQQNGQQLQLSTSGQTDTSIADTMAKNGGGVIVLITPRGTAPSDLRFGNQDIPKSFQDAAQTQVVQERRIIYGTPYVLTGTRISPNGPEVYLFTSLESEQAILTELMTIGMVSGGLALVGAFAVAFAATRNVLVPIRRLGHAARMLGQGDLDVRLEVKGTDEIADVSHTFNETAEALARSIAELRAMDAASRRFVADVSHELRTPLTAMTAVTEVLEDVEDADPTTVSAAHLIANETKRLARLVEDLMEISRFDAGTAAMRIEDINLPELIEATLATRGWTAKVMVDAPSLLATRIDARRMDVVIANLVGNALKHGGEPVALSVLDTGPVVIVQVADSGPGIPADALPHIFDRFYKADKARGRSEGSGLGLSIAFENARMHGGELSARNRPEGGAVFTLRFPKAAQGAEADPDAVEQTPTSTDSGSGSGSGSYERPQGVSV</sequence>
<dbReference type="PANTHER" id="PTHR43547">
    <property type="entry name" value="TWO-COMPONENT HISTIDINE KINASE"/>
    <property type="match status" value="1"/>
</dbReference>
<dbReference type="AlphaFoldDB" id="A0A8J7WIX4"/>
<protein>
    <recommendedName>
        <fullName evidence="3">histidine kinase</fullName>
        <ecNumber evidence="3">2.7.13.3</ecNumber>
    </recommendedName>
</protein>
<keyword evidence="5" id="KW-0808">Transferase</keyword>
<dbReference type="PROSITE" id="PS50109">
    <property type="entry name" value="HIS_KIN"/>
    <property type="match status" value="1"/>
</dbReference>
<dbReference type="InterPro" id="IPR005467">
    <property type="entry name" value="His_kinase_dom"/>
</dbReference>
<dbReference type="EC" id="2.7.13.3" evidence="3"/>
<dbReference type="InterPro" id="IPR003660">
    <property type="entry name" value="HAMP_dom"/>
</dbReference>
<dbReference type="InterPro" id="IPR004358">
    <property type="entry name" value="Sig_transdc_His_kin-like_C"/>
</dbReference>
<dbReference type="SMART" id="SM00388">
    <property type="entry name" value="HisKA"/>
    <property type="match status" value="1"/>
</dbReference>
<dbReference type="CDD" id="cd06225">
    <property type="entry name" value="HAMP"/>
    <property type="match status" value="1"/>
</dbReference>
<reference evidence="14" key="1">
    <citation type="submission" date="2021-04" db="EMBL/GenBank/DDBJ databases">
        <title>Genome based classification of Actinospica acidithermotolerans sp. nov., an actinobacterium isolated from an Indonesian hot spring.</title>
        <authorList>
            <person name="Kusuma A.B."/>
            <person name="Putra K.E."/>
            <person name="Nafisah S."/>
            <person name="Loh J."/>
            <person name="Nouioui I."/>
            <person name="Goodfellow M."/>
        </authorList>
    </citation>
    <scope>NUCLEOTIDE SEQUENCE</scope>
    <source>
        <strain evidence="14">DSM 45618</strain>
    </source>
</reference>
<evidence type="ECO:0000256" key="11">
    <source>
        <dbReference type="SAM" id="Phobius"/>
    </source>
</evidence>
<keyword evidence="4" id="KW-0597">Phosphoprotein</keyword>
<dbReference type="SMART" id="SM00304">
    <property type="entry name" value="HAMP"/>
    <property type="match status" value="1"/>
</dbReference>
<keyword evidence="11" id="KW-0472">Membrane</keyword>
<evidence type="ECO:0000256" key="4">
    <source>
        <dbReference type="ARBA" id="ARBA00022553"/>
    </source>
</evidence>
<name>A0A8J7WIX4_9ACTN</name>
<dbReference type="FunFam" id="1.10.287.130:FF:000010">
    <property type="entry name" value="Two-component sensor histidine kinase"/>
    <property type="match status" value="1"/>
</dbReference>
<feature type="region of interest" description="Disordered" evidence="10">
    <location>
        <begin position="487"/>
        <end position="532"/>
    </location>
</feature>
<evidence type="ECO:0000256" key="9">
    <source>
        <dbReference type="ARBA" id="ARBA00023012"/>
    </source>
</evidence>
<dbReference type="SUPFAM" id="SSF47384">
    <property type="entry name" value="Homodimeric domain of signal transducing histidine kinase"/>
    <property type="match status" value="1"/>
</dbReference>